<organism evidence="1 2">
    <name type="scientific">Devosia pacifica</name>
    <dbReference type="NCBI Taxonomy" id="1335967"/>
    <lineage>
        <taxon>Bacteria</taxon>
        <taxon>Pseudomonadati</taxon>
        <taxon>Pseudomonadota</taxon>
        <taxon>Alphaproteobacteria</taxon>
        <taxon>Hyphomicrobiales</taxon>
        <taxon>Devosiaceae</taxon>
        <taxon>Devosia</taxon>
    </lineage>
</organism>
<comment type="caution">
    <text evidence="1">The sequence shown here is derived from an EMBL/GenBank/DDBJ whole genome shotgun (WGS) entry which is preliminary data.</text>
</comment>
<gene>
    <name evidence="1" type="ORF">GCM10007989_21180</name>
</gene>
<sequence length="121" mass="12589">MRRAGHAVLTTDQYDLGIAGPDRLGGHMQDALATAADLVDCRGRNGIGDAGVAGGLASGVLAGPGLQNLTDQYIIYLRRIEAGFGENGRYRRGAEAGSRQSRETAAKLCDCCSFSCNNNGA</sequence>
<evidence type="ECO:0000313" key="2">
    <source>
        <dbReference type="Proteomes" id="UP000646579"/>
    </source>
</evidence>
<protein>
    <submittedName>
        <fullName evidence="1">Uncharacterized protein</fullName>
    </submittedName>
</protein>
<reference evidence="1" key="1">
    <citation type="journal article" date="2014" name="Int. J. Syst. Evol. Microbiol.">
        <title>Complete genome sequence of Corynebacterium casei LMG S-19264T (=DSM 44701T), isolated from a smear-ripened cheese.</title>
        <authorList>
            <consortium name="US DOE Joint Genome Institute (JGI-PGF)"/>
            <person name="Walter F."/>
            <person name="Albersmeier A."/>
            <person name="Kalinowski J."/>
            <person name="Ruckert C."/>
        </authorList>
    </citation>
    <scope>NUCLEOTIDE SEQUENCE</scope>
    <source>
        <strain evidence="1">KCTC 32437</strain>
    </source>
</reference>
<name>A0A918VTZ4_9HYPH</name>
<accession>A0A918VTZ4</accession>
<proteinExistence type="predicted"/>
<dbReference type="Proteomes" id="UP000646579">
    <property type="component" value="Unassembled WGS sequence"/>
</dbReference>
<dbReference type="EMBL" id="BMZE01000002">
    <property type="protein sequence ID" value="GHA25275.1"/>
    <property type="molecule type" value="Genomic_DNA"/>
</dbReference>
<reference evidence="1" key="2">
    <citation type="submission" date="2020-09" db="EMBL/GenBank/DDBJ databases">
        <authorList>
            <person name="Sun Q."/>
            <person name="Kim S."/>
        </authorList>
    </citation>
    <scope>NUCLEOTIDE SEQUENCE</scope>
    <source>
        <strain evidence="1">KCTC 32437</strain>
    </source>
</reference>
<keyword evidence="2" id="KW-1185">Reference proteome</keyword>
<dbReference type="AlphaFoldDB" id="A0A918VTZ4"/>
<evidence type="ECO:0000313" key="1">
    <source>
        <dbReference type="EMBL" id="GHA25275.1"/>
    </source>
</evidence>